<feature type="compositionally biased region" description="Polar residues" evidence="1">
    <location>
        <begin position="354"/>
        <end position="363"/>
    </location>
</feature>
<dbReference type="EMBL" id="JAZGQO010000011">
    <property type="protein sequence ID" value="KAK6173242.1"/>
    <property type="molecule type" value="Genomic_DNA"/>
</dbReference>
<name>A0AAN8J9U6_PATCE</name>
<keyword evidence="3" id="KW-1185">Reference proteome</keyword>
<dbReference type="AlphaFoldDB" id="A0AAN8J9U6"/>
<feature type="compositionally biased region" description="Low complexity" evidence="1">
    <location>
        <begin position="328"/>
        <end position="338"/>
    </location>
</feature>
<feature type="region of interest" description="Disordered" evidence="1">
    <location>
        <begin position="214"/>
        <end position="243"/>
    </location>
</feature>
<feature type="region of interest" description="Disordered" evidence="1">
    <location>
        <begin position="354"/>
        <end position="390"/>
    </location>
</feature>
<evidence type="ECO:0000256" key="1">
    <source>
        <dbReference type="SAM" id="MobiDB-lite"/>
    </source>
</evidence>
<gene>
    <name evidence="2" type="ORF">SNE40_016729</name>
</gene>
<feature type="compositionally biased region" description="Low complexity" evidence="1">
    <location>
        <begin position="291"/>
        <end position="300"/>
    </location>
</feature>
<feature type="compositionally biased region" description="Polar residues" evidence="1">
    <location>
        <begin position="379"/>
        <end position="390"/>
    </location>
</feature>
<dbReference type="Proteomes" id="UP001347796">
    <property type="component" value="Unassembled WGS sequence"/>
</dbReference>
<feature type="region of interest" description="Disordered" evidence="1">
    <location>
        <begin position="424"/>
        <end position="461"/>
    </location>
</feature>
<comment type="caution">
    <text evidence="2">The sequence shown here is derived from an EMBL/GenBank/DDBJ whole genome shotgun (WGS) entry which is preliminary data.</text>
</comment>
<reference evidence="2 3" key="1">
    <citation type="submission" date="2024-01" db="EMBL/GenBank/DDBJ databases">
        <title>The genome of the rayed Mediterranean limpet Patella caerulea (Linnaeus, 1758).</title>
        <authorList>
            <person name="Anh-Thu Weber A."/>
            <person name="Halstead-Nussloch G."/>
        </authorList>
    </citation>
    <scope>NUCLEOTIDE SEQUENCE [LARGE SCALE GENOMIC DNA]</scope>
    <source>
        <strain evidence="2">AATW-2023a</strain>
        <tissue evidence="2">Whole specimen</tissue>
    </source>
</reference>
<feature type="region of interest" description="Disordered" evidence="1">
    <location>
        <begin position="275"/>
        <end position="339"/>
    </location>
</feature>
<accession>A0AAN8J9U6</accession>
<proteinExistence type="predicted"/>
<evidence type="ECO:0000313" key="2">
    <source>
        <dbReference type="EMBL" id="KAK6173242.1"/>
    </source>
</evidence>
<organism evidence="2 3">
    <name type="scientific">Patella caerulea</name>
    <name type="common">Rayed Mediterranean limpet</name>
    <dbReference type="NCBI Taxonomy" id="87958"/>
    <lineage>
        <taxon>Eukaryota</taxon>
        <taxon>Metazoa</taxon>
        <taxon>Spiralia</taxon>
        <taxon>Lophotrochozoa</taxon>
        <taxon>Mollusca</taxon>
        <taxon>Gastropoda</taxon>
        <taxon>Patellogastropoda</taxon>
        <taxon>Patelloidea</taxon>
        <taxon>Patellidae</taxon>
        <taxon>Patella</taxon>
    </lineage>
</organism>
<sequence length="483" mass="53721">MLRWLKDRKKGKKGDVVKDEYGFKGKNGGDYGFDDKVYHIYEEIPDLPDLEQSTGPYMVVPLDLGDKKVKSKRVSFQDVKEVSVDSGICHREFNPFDLVKSTKSSSQTQFPRNTRTVPVMGIGQKTSKKSDITCALVHRNSSNAPALPARNSIKKSSLSAKSVENVTESKLKSRQLLENILSDLSKSSDDIFSDHDSSSDAKLSSSSSNSVDDILCEKRRNNTSMDSNDTGCEYDIGSSGDNSSQDSYEYYLHQVEQNFILKCRVNEIANDKTAAGLQRRDTNCDEDSDSDSLTTISTVSQATVYPGKARGTPECDSDEGTMADLSESENSSGYYESCSLDKKDQKPVIRLTSAILQNSSQRSRSNKHKTSKPRDKKSSALSMSEKTMSKPKTNILEEICEKYETMSESSSNDIYSRNSCSEVYSPPPMRSENQTVRKAPSCSGRVGDVGPRYQSVGNNSNNSNNRLLSDLIMMNYNKQIFHH</sequence>
<evidence type="ECO:0000313" key="3">
    <source>
        <dbReference type="Proteomes" id="UP001347796"/>
    </source>
</evidence>
<protein>
    <submittedName>
        <fullName evidence="2">Uncharacterized protein</fullName>
    </submittedName>
</protein>